<dbReference type="GO" id="GO:0036376">
    <property type="term" value="P:sodium ion export across plasma membrane"/>
    <property type="evidence" value="ECO:0007669"/>
    <property type="project" value="InterPro"/>
</dbReference>
<evidence type="ECO:0000256" key="7">
    <source>
        <dbReference type="SAM" id="SignalP"/>
    </source>
</evidence>
<comment type="subcellular location">
    <subcellularLocation>
        <location evidence="1">Cell membrane</location>
    </subcellularLocation>
</comment>
<comment type="caution">
    <text evidence="8">The sequence shown here is derived from an EMBL/GenBank/DDBJ whole genome shotgun (WGS) entry which is preliminary data.</text>
</comment>
<evidence type="ECO:0000256" key="2">
    <source>
        <dbReference type="ARBA" id="ARBA00022475"/>
    </source>
</evidence>
<gene>
    <name evidence="8" type="ORF">D7V94_05965</name>
</gene>
<keyword evidence="7" id="KW-0732">Signal</keyword>
<feature type="signal peptide" evidence="7">
    <location>
        <begin position="1"/>
        <end position="25"/>
    </location>
</feature>
<keyword evidence="2" id="KW-1003">Cell membrane</keyword>
<accession>A0A3A9B2E2</accession>
<dbReference type="AlphaFoldDB" id="A0A3A9B2E2"/>
<evidence type="ECO:0000256" key="3">
    <source>
        <dbReference type="ARBA" id="ARBA00022692"/>
    </source>
</evidence>
<evidence type="ECO:0000313" key="9">
    <source>
        <dbReference type="Proteomes" id="UP000280696"/>
    </source>
</evidence>
<dbReference type="GO" id="GO:0015081">
    <property type="term" value="F:sodium ion transmembrane transporter activity"/>
    <property type="evidence" value="ECO:0007669"/>
    <property type="project" value="InterPro"/>
</dbReference>
<dbReference type="OrthoDB" id="1912660at2"/>
<dbReference type="NCBIfam" id="TIGR01195">
    <property type="entry name" value="oadG_fam"/>
    <property type="match status" value="1"/>
</dbReference>
<evidence type="ECO:0000313" key="8">
    <source>
        <dbReference type="EMBL" id="RKI92855.1"/>
    </source>
</evidence>
<dbReference type="EMBL" id="RAYQ01000004">
    <property type="protein sequence ID" value="RKI92855.1"/>
    <property type="molecule type" value="Genomic_DNA"/>
</dbReference>
<feature type="transmembrane region" description="Helical" evidence="6">
    <location>
        <begin position="146"/>
        <end position="169"/>
    </location>
</feature>
<dbReference type="Proteomes" id="UP000280696">
    <property type="component" value="Unassembled WGS sequence"/>
</dbReference>
<keyword evidence="9" id="KW-1185">Reference proteome</keyword>
<dbReference type="Pfam" id="PF04277">
    <property type="entry name" value="OAD_gamma"/>
    <property type="match status" value="1"/>
</dbReference>
<sequence>MILNMKKWLLVLGMITCMIGLTACAQKEEVKPLMTQEEADTLGRQIAETINQYVILQARDQVTDQVILSAMDSWEAAAEDMGDYVEIIGVESELDEEDGVIDVRVKGSVREAIVEIVIDKNMISSISTNVEYTFGEKMEKAALNTLLGMGTVFCVLILISLIIGCFGFIPKIQAKLTKAPAKQEVKVAPVTAPAAQVPEEDLTDDLELVAVIAAAVAASEGASSTDSFVVRSIRRAGNKWQRA</sequence>
<dbReference type="InterPro" id="IPR005899">
    <property type="entry name" value="Na_pump_deCOase"/>
</dbReference>
<keyword evidence="3 6" id="KW-0812">Transmembrane</keyword>
<keyword evidence="5 6" id="KW-0472">Membrane</keyword>
<evidence type="ECO:0000256" key="5">
    <source>
        <dbReference type="ARBA" id="ARBA00023136"/>
    </source>
</evidence>
<keyword evidence="4 6" id="KW-1133">Transmembrane helix</keyword>
<evidence type="ECO:0000256" key="1">
    <source>
        <dbReference type="ARBA" id="ARBA00004236"/>
    </source>
</evidence>
<proteinExistence type="predicted"/>
<name>A0A3A9B2E2_9FIRM</name>
<reference evidence="8 9" key="1">
    <citation type="submission" date="2018-09" db="EMBL/GenBank/DDBJ databases">
        <title>Murine metabolic-syndrome-specific gut microbial biobank.</title>
        <authorList>
            <person name="Liu C."/>
        </authorList>
    </citation>
    <scope>NUCLEOTIDE SEQUENCE [LARGE SCALE GENOMIC DNA]</scope>
    <source>
        <strain evidence="8 9">0.1xD8-82</strain>
    </source>
</reference>
<feature type="chain" id="PRO_5017304759" evidence="7">
    <location>
        <begin position="26"/>
        <end position="243"/>
    </location>
</feature>
<dbReference type="PROSITE" id="PS51257">
    <property type="entry name" value="PROKAR_LIPOPROTEIN"/>
    <property type="match status" value="1"/>
</dbReference>
<evidence type="ECO:0000256" key="6">
    <source>
        <dbReference type="SAM" id="Phobius"/>
    </source>
</evidence>
<dbReference type="GO" id="GO:0005886">
    <property type="term" value="C:plasma membrane"/>
    <property type="evidence" value="ECO:0007669"/>
    <property type="project" value="UniProtKB-SubCell"/>
</dbReference>
<protein>
    <submittedName>
        <fullName evidence="8">Sodium pump decarboxylase</fullName>
    </submittedName>
</protein>
<organism evidence="8 9">
    <name type="scientific">Parablautia intestinalis</name>
    <dbReference type="NCBI Taxonomy" id="2320100"/>
    <lineage>
        <taxon>Bacteria</taxon>
        <taxon>Bacillati</taxon>
        <taxon>Bacillota</taxon>
        <taxon>Clostridia</taxon>
        <taxon>Lachnospirales</taxon>
        <taxon>Lachnospiraceae</taxon>
        <taxon>Parablautia</taxon>
    </lineage>
</organism>
<evidence type="ECO:0000256" key="4">
    <source>
        <dbReference type="ARBA" id="ARBA00022989"/>
    </source>
</evidence>